<reference evidence="1" key="1">
    <citation type="submission" date="2020-11" db="EMBL/GenBank/DDBJ databases">
        <authorList>
            <consortium name="DOE Joint Genome Institute"/>
            <person name="Ahrendt S."/>
            <person name="Riley R."/>
            <person name="Andreopoulos W."/>
            <person name="Labutti K."/>
            <person name="Pangilinan J."/>
            <person name="Ruiz-Duenas F.J."/>
            <person name="Barrasa J.M."/>
            <person name="Sanchez-Garcia M."/>
            <person name="Camarero S."/>
            <person name="Miyauchi S."/>
            <person name="Serrano A."/>
            <person name="Linde D."/>
            <person name="Babiker R."/>
            <person name="Drula E."/>
            <person name="Ayuso-Fernandez I."/>
            <person name="Pacheco R."/>
            <person name="Padilla G."/>
            <person name="Ferreira P."/>
            <person name="Barriuso J."/>
            <person name="Kellner H."/>
            <person name="Castanera R."/>
            <person name="Alfaro M."/>
            <person name="Ramirez L."/>
            <person name="Pisabarro A.G."/>
            <person name="Kuo A."/>
            <person name="Tritt A."/>
            <person name="Lipzen A."/>
            <person name="He G."/>
            <person name="Yan M."/>
            <person name="Ng V."/>
            <person name="Cullen D."/>
            <person name="Martin F."/>
            <person name="Rosso M.-N."/>
            <person name="Henrissat B."/>
            <person name="Hibbett D."/>
            <person name="Martinez A.T."/>
            <person name="Grigoriev I.V."/>
        </authorList>
    </citation>
    <scope>NUCLEOTIDE SEQUENCE</scope>
    <source>
        <strain evidence="1">CBS 506.95</strain>
    </source>
</reference>
<gene>
    <name evidence="1" type="ORF">CPB83DRAFT_855938</name>
</gene>
<organism evidence="1 2">
    <name type="scientific">Crepidotus variabilis</name>
    <dbReference type="NCBI Taxonomy" id="179855"/>
    <lineage>
        <taxon>Eukaryota</taxon>
        <taxon>Fungi</taxon>
        <taxon>Dikarya</taxon>
        <taxon>Basidiomycota</taxon>
        <taxon>Agaricomycotina</taxon>
        <taxon>Agaricomycetes</taxon>
        <taxon>Agaricomycetidae</taxon>
        <taxon>Agaricales</taxon>
        <taxon>Agaricineae</taxon>
        <taxon>Crepidotaceae</taxon>
        <taxon>Crepidotus</taxon>
    </lineage>
</organism>
<comment type="caution">
    <text evidence="1">The sequence shown here is derived from an EMBL/GenBank/DDBJ whole genome shotgun (WGS) entry which is preliminary data.</text>
</comment>
<dbReference type="OrthoDB" id="5395091at2759"/>
<dbReference type="EMBL" id="MU157860">
    <property type="protein sequence ID" value="KAF9527521.1"/>
    <property type="molecule type" value="Genomic_DNA"/>
</dbReference>
<evidence type="ECO:0000313" key="2">
    <source>
        <dbReference type="Proteomes" id="UP000807306"/>
    </source>
</evidence>
<dbReference type="Proteomes" id="UP000807306">
    <property type="component" value="Unassembled WGS sequence"/>
</dbReference>
<keyword evidence="2" id="KW-1185">Reference proteome</keyword>
<accession>A0A9P6JNW7</accession>
<name>A0A9P6JNW7_9AGAR</name>
<dbReference type="AlphaFoldDB" id="A0A9P6JNW7"/>
<proteinExistence type="predicted"/>
<protein>
    <submittedName>
        <fullName evidence="1">Uncharacterized protein</fullName>
    </submittedName>
</protein>
<evidence type="ECO:0000313" key="1">
    <source>
        <dbReference type="EMBL" id="KAF9527521.1"/>
    </source>
</evidence>
<sequence length="266" mass="30316">MFPPMAPKIVSDDAPFIELPGGEKLNVLTEELRKKFPELSPQIQRKTIRKLEAYLQDVYAKPQRNEQEKGARYLLIDSTSWQLAQCLRHSNPTRIAEAVAPLTFLVESHNKFHHGKKVDVQPALYLCVALSRVEGEEDRAINLFNKTISHLYDNGSPPARNLIWARANMARLYRNMGRVADASVQEKLTREWILGRPYFMPPSEIKDLLADDVGTGSHILDHPDIIRLFDSINQIGPNEALIHNNSVLVQYNQKEPTNLGLNLRYS</sequence>